<dbReference type="AlphaFoldDB" id="A0A0M3QU94"/>
<accession>A0A0M3QU94</accession>
<sequence>MVYAERTDKCLAKNDASQSKSPKTSSASYTKQQSNHGSGSWSSQASSADKWKYNNMVKDNRDQFNGMHFG</sequence>
<dbReference type="EMBL" id="CP012523">
    <property type="protein sequence ID" value="ALC40239.1"/>
    <property type="molecule type" value="Genomic_DNA"/>
</dbReference>
<dbReference type="Proteomes" id="UP000494163">
    <property type="component" value="Chromosome 2L"/>
</dbReference>
<feature type="compositionally biased region" description="Basic and acidic residues" evidence="1">
    <location>
        <begin position="1"/>
        <end position="12"/>
    </location>
</feature>
<name>A0A0M3QU94_DROBS</name>
<organism evidence="3 4">
    <name type="scientific">Drosophila busckii</name>
    <name type="common">Fruit fly</name>
    <dbReference type="NCBI Taxonomy" id="30019"/>
    <lineage>
        <taxon>Eukaryota</taxon>
        <taxon>Metazoa</taxon>
        <taxon>Ecdysozoa</taxon>
        <taxon>Arthropoda</taxon>
        <taxon>Hexapoda</taxon>
        <taxon>Insecta</taxon>
        <taxon>Pterygota</taxon>
        <taxon>Neoptera</taxon>
        <taxon>Endopterygota</taxon>
        <taxon>Diptera</taxon>
        <taxon>Brachycera</taxon>
        <taxon>Muscomorpha</taxon>
        <taxon>Ephydroidea</taxon>
        <taxon>Drosophilidae</taxon>
        <taxon>Drosophila</taxon>
    </lineage>
</organism>
<evidence type="ECO:0000256" key="1">
    <source>
        <dbReference type="SAM" id="MobiDB-lite"/>
    </source>
</evidence>
<evidence type="ECO:0000313" key="4">
    <source>
        <dbReference type="Proteomes" id="UP000494163"/>
    </source>
</evidence>
<gene>
    <name evidence="2" type="ORF">Dbus_chr2Lg1445</name>
    <name evidence="3" type="ORF">Dbus_chr2Lg2324</name>
</gene>
<reference evidence="3 4" key="1">
    <citation type="submission" date="2015-08" db="EMBL/GenBank/DDBJ databases">
        <title>Ancestral chromatin configuration constrains chromatin evolution on differentiating sex chromosomes in Drosophila.</title>
        <authorList>
            <person name="Zhou Q."/>
            <person name="Bachtrog D."/>
        </authorList>
    </citation>
    <scope>NUCLEOTIDE SEQUENCE [LARGE SCALE GENOMIC DNA]</scope>
    <source>
        <tissue evidence="3">Whole larvae</tissue>
    </source>
</reference>
<evidence type="ECO:0000313" key="2">
    <source>
        <dbReference type="EMBL" id="ALC39360.1"/>
    </source>
</evidence>
<keyword evidence="4" id="KW-1185">Reference proteome</keyword>
<feature type="region of interest" description="Disordered" evidence="1">
    <location>
        <begin position="1"/>
        <end position="54"/>
    </location>
</feature>
<dbReference type="EMBL" id="CP012523">
    <property type="protein sequence ID" value="ALC39360.1"/>
    <property type="molecule type" value="Genomic_DNA"/>
</dbReference>
<proteinExistence type="predicted"/>
<feature type="compositionally biased region" description="Low complexity" evidence="1">
    <location>
        <begin position="16"/>
        <end position="48"/>
    </location>
</feature>
<evidence type="ECO:0000313" key="3">
    <source>
        <dbReference type="EMBL" id="ALC40239.1"/>
    </source>
</evidence>
<dbReference type="OMA" id="EKWKYNN"/>
<protein>
    <submittedName>
        <fullName evidence="3">CG10570</fullName>
    </submittedName>
</protein>